<evidence type="ECO:0000256" key="1">
    <source>
        <dbReference type="ARBA" id="ARBA00005254"/>
    </source>
</evidence>
<dbReference type="AlphaFoldDB" id="A0A9D7PRB4"/>
<evidence type="ECO:0000256" key="3">
    <source>
        <dbReference type="ARBA" id="ARBA00022946"/>
    </source>
</evidence>
<keyword evidence="7" id="KW-0456">Lyase</keyword>
<proteinExistence type="inferred from homology"/>
<organism evidence="7 8">
    <name type="scientific">Candidatus Proximibacter danicus</name>
    <dbReference type="NCBI Taxonomy" id="2954365"/>
    <lineage>
        <taxon>Bacteria</taxon>
        <taxon>Pseudomonadati</taxon>
        <taxon>Pseudomonadota</taxon>
        <taxon>Betaproteobacteria</taxon>
        <taxon>Candidatus Proximibacter</taxon>
    </lineage>
</organism>
<dbReference type="Gene3D" id="3.90.226.10">
    <property type="entry name" value="2-enoyl-CoA Hydratase, Chain A, domain 1"/>
    <property type="match status" value="1"/>
</dbReference>
<reference evidence="7" key="1">
    <citation type="submission" date="2020-10" db="EMBL/GenBank/DDBJ databases">
        <title>Connecting structure to function with the recovery of over 1000 high-quality activated sludge metagenome-assembled genomes encoding full-length rRNA genes using long-read sequencing.</title>
        <authorList>
            <person name="Singleton C.M."/>
            <person name="Petriglieri F."/>
            <person name="Kristensen J.M."/>
            <person name="Kirkegaard R.H."/>
            <person name="Michaelsen T.Y."/>
            <person name="Andersen M.H."/>
            <person name="Karst S.M."/>
            <person name="Dueholm M.S."/>
            <person name="Nielsen P.H."/>
            <person name="Albertsen M."/>
        </authorList>
    </citation>
    <scope>NUCLEOTIDE SEQUENCE</scope>
    <source>
        <strain evidence="7">Hirt_18-Q3-R61-65_BATAC.395</strain>
    </source>
</reference>
<dbReference type="EMBL" id="JADJUC010000001">
    <property type="protein sequence ID" value="MBK8522779.1"/>
    <property type="molecule type" value="Genomic_DNA"/>
</dbReference>
<dbReference type="PANTHER" id="PTHR43602">
    <property type="match status" value="1"/>
</dbReference>
<evidence type="ECO:0000256" key="5">
    <source>
        <dbReference type="ARBA" id="ARBA00037410"/>
    </source>
</evidence>
<dbReference type="InterPro" id="IPR052377">
    <property type="entry name" value="Mitochondrial_ECH-domain"/>
</dbReference>
<evidence type="ECO:0000256" key="2">
    <source>
        <dbReference type="ARBA" id="ARBA00022832"/>
    </source>
</evidence>
<dbReference type="CDD" id="cd06558">
    <property type="entry name" value="crotonase-like"/>
    <property type="match status" value="1"/>
</dbReference>
<keyword evidence="3" id="KW-0809">Transit peptide</keyword>
<dbReference type="NCBIfam" id="NF006008">
    <property type="entry name" value="PRK08139.1"/>
    <property type="match status" value="1"/>
</dbReference>
<dbReference type="Pfam" id="PF00378">
    <property type="entry name" value="ECH_1"/>
    <property type="match status" value="1"/>
</dbReference>
<comment type="caution">
    <text evidence="7">The sequence shown here is derived from an EMBL/GenBank/DDBJ whole genome shotgun (WGS) entry which is preliminary data.</text>
</comment>
<evidence type="ECO:0000256" key="6">
    <source>
        <dbReference type="ARBA" id="ARBA00040545"/>
    </source>
</evidence>
<comment type="function">
    <text evidence="5">May play a role in fatty acid biosynthesis and insulin sensitivity.</text>
</comment>
<dbReference type="Proteomes" id="UP000886689">
    <property type="component" value="Unassembled WGS sequence"/>
</dbReference>
<evidence type="ECO:0000313" key="7">
    <source>
        <dbReference type="EMBL" id="MBK8522779.1"/>
    </source>
</evidence>
<dbReference type="GO" id="GO:0016836">
    <property type="term" value="F:hydro-lyase activity"/>
    <property type="evidence" value="ECO:0007669"/>
    <property type="project" value="TreeGrafter"/>
</dbReference>
<accession>A0A9D7PRB4</accession>
<dbReference type="InterPro" id="IPR001753">
    <property type="entry name" value="Enoyl-CoA_hydra/iso"/>
</dbReference>
<keyword evidence="4" id="KW-0443">Lipid metabolism</keyword>
<dbReference type="SUPFAM" id="SSF52096">
    <property type="entry name" value="ClpP/crotonase"/>
    <property type="match status" value="1"/>
</dbReference>
<gene>
    <name evidence="7" type="ORF">IPL58_00785</name>
</gene>
<sequence length="262" mass="27535">MTDEAAVLLRDDRADGVTVLTLNRPAQFNSLSLALLGELQLALDTIATTPAIRVVVIAGAGKAFCAGHDLREMRGTPEKAFMQKLFKAMARVCTTLQRLPQPVIARIHGVATAAGCQLVAACDLAVAADVARFGTSGINVGLFCTSPGVALSRNIGRKMAMEMLLTGGLIDAQTALARGLINRVVPADKLDEELAALVASITNKSPLAVGMGKRAFYEQLEMGVDAAYQLAAESMACNMMAADAAEGIDAFTEKRPPSWKGC</sequence>
<protein>
    <recommendedName>
        <fullName evidence="6">Enoyl-CoA hydratase domain-containing protein 3, mitochondrial</fullName>
    </recommendedName>
</protein>
<name>A0A9D7PRB4_9PROT</name>
<dbReference type="InterPro" id="IPR029045">
    <property type="entry name" value="ClpP/crotonase-like_dom_sf"/>
</dbReference>
<comment type="similarity">
    <text evidence="1">Belongs to the enoyl-CoA hydratase/isomerase family.</text>
</comment>
<dbReference type="Gene3D" id="1.10.12.10">
    <property type="entry name" value="Lyase 2-enoyl-coa Hydratase, Chain A, domain 2"/>
    <property type="match status" value="1"/>
</dbReference>
<dbReference type="GO" id="GO:0006631">
    <property type="term" value="P:fatty acid metabolic process"/>
    <property type="evidence" value="ECO:0007669"/>
    <property type="project" value="UniProtKB-KW"/>
</dbReference>
<evidence type="ECO:0000313" key="8">
    <source>
        <dbReference type="Proteomes" id="UP000886689"/>
    </source>
</evidence>
<keyword evidence="2" id="KW-0276">Fatty acid metabolism</keyword>
<dbReference type="PANTHER" id="PTHR43602:SF1">
    <property type="entry name" value="ENOYL-COA HYDRATASE DOMAIN-CONTAINING PROTEIN 3, MITOCHONDRIAL"/>
    <property type="match status" value="1"/>
</dbReference>
<dbReference type="InterPro" id="IPR014748">
    <property type="entry name" value="Enoyl-CoA_hydra_C"/>
</dbReference>
<evidence type="ECO:0000256" key="4">
    <source>
        <dbReference type="ARBA" id="ARBA00023098"/>
    </source>
</evidence>